<feature type="compositionally biased region" description="Low complexity" evidence="1">
    <location>
        <begin position="981"/>
        <end position="990"/>
    </location>
</feature>
<feature type="compositionally biased region" description="Acidic residues" evidence="1">
    <location>
        <begin position="997"/>
        <end position="1017"/>
    </location>
</feature>
<feature type="region of interest" description="Disordered" evidence="1">
    <location>
        <begin position="1151"/>
        <end position="1321"/>
    </location>
</feature>
<feature type="compositionally biased region" description="Polar residues" evidence="1">
    <location>
        <begin position="927"/>
        <end position="938"/>
    </location>
</feature>
<feature type="compositionally biased region" description="Polar residues" evidence="1">
    <location>
        <begin position="960"/>
        <end position="971"/>
    </location>
</feature>
<keyword evidence="2" id="KW-0472">Membrane</keyword>
<feature type="region of interest" description="Disordered" evidence="1">
    <location>
        <begin position="838"/>
        <end position="857"/>
    </location>
</feature>
<feature type="compositionally biased region" description="Basic and acidic residues" evidence="1">
    <location>
        <begin position="563"/>
        <end position="576"/>
    </location>
</feature>
<feature type="compositionally biased region" description="Low complexity" evidence="1">
    <location>
        <begin position="1188"/>
        <end position="1199"/>
    </location>
</feature>
<feature type="transmembrane region" description="Helical" evidence="2">
    <location>
        <begin position="212"/>
        <end position="230"/>
    </location>
</feature>
<dbReference type="OrthoDB" id="2529242at2759"/>
<evidence type="ECO:0000256" key="2">
    <source>
        <dbReference type="SAM" id="Phobius"/>
    </source>
</evidence>
<proteinExistence type="predicted"/>
<reference evidence="4" key="1">
    <citation type="submission" date="2016-09" db="EMBL/GenBank/DDBJ databases">
        <authorList>
            <person name="Jeantristanb JTB J.-T."/>
            <person name="Ricardo R."/>
        </authorList>
    </citation>
    <scope>NUCLEOTIDE SEQUENCE [LARGE SCALE GENOMIC DNA]</scope>
</reference>
<feature type="region of interest" description="Disordered" evidence="1">
    <location>
        <begin position="559"/>
        <end position="618"/>
    </location>
</feature>
<dbReference type="EMBL" id="FMSP01000003">
    <property type="protein sequence ID" value="SCV68714.1"/>
    <property type="molecule type" value="Genomic_DNA"/>
</dbReference>
<evidence type="ECO:0000313" key="3">
    <source>
        <dbReference type="EMBL" id="SCV68714.1"/>
    </source>
</evidence>
<dbReference type="STRING" id="269621.A0A238FA14"/>
<feature type="compositionally biased region" description="Polar residues" evidence="1">
    <location>
        <begin position="1026"/>
        <end position="1043"/>
    </location>
</feature>
<accession>A0A238FA14</accession>
<protein>
    <submittedName>
        <fullName evidence="3">BQ2448_835 protein</fullName>
    </submittedName>
</protein>
<feature type="region of interest" description="Disordered" evidence="1">
    <location>
        <begin position="705"/>
        <end position="728"/>
    </location>
</feature>
<feature type="region of interest" description="Disordered" evidence="1">
    <location>
        <begin position="922"/>
        <end position="1077"/>
    </location>
</feature>
<dbReference type="Proteomes" id="UP000198372">
    <property type="component" value="Unassembled WGS sequence"/>
</dbReference>
<evidence type="ECO:0000313" key="4">
    <source>
        <dbReference type="Proteomes" id="UP000198372"/>
    </source>
</evidence>
<keyword evidence="2" id="KW-1133">Transmembrane helix</keyword>
<keyword evidence="2" id="KW-0812">Transmembrane</keyword>
<evidence type="ECO:0000256" key="1">
    <source>
        <dbReference type="SAM" id="MobiDB-lite"/>
    </source>
</evidence>
<name>A0A238FA14_9BASI</name>
<gene>
    <name evidence="3" type="ORF">BQ2448_835</name>
</gene>
<sequence length="1321" mass="142000">MAALASKVITSSDTPYNDATAILYVTLGCTIASLLCSIYTTLRTLLPLLGPHPLERRTTGSSVGHYDAPPSVREEKRVSVLNEDEGGYSAYAHGFNGLPLLQPRLKSAQRFTTYLAGLDIIAVSVLVWETAVASSAGSVIGSSRAGAARLTLACAARPTLLVVVAVLSYANVVLGRSISLGRVDWVVWLPALFLVGLGTGLAGAIPRAGPKLWIALMAWIGLFALIGTCADLVVKMLLTVCFGRILVAILRVRKESERERKRETSHWALEQERVIRSSNSTRDSRHSYFKRPLGSPYLPPIHSNFSGLSTSFIGTVGRSISTIDFSIYPATVEPSFRDANTPAVGYAPSRPSVDQDLNIRDFRSPTPGSTRGLLSSMFDTLSRAATPNTFYTSSPPPSSKTVCEPNPSATPREGVEEGPHEILTFEELPRPSMSSNLTSTCGGGFVGGPAIRNAIVKEVWAGTPIPGSGHGPTVELSRKEALGALVRIGGHLAGCLLGFAFTTPFLFTRIVQSAALPPLTLSVLLVIGICQPGIILAVQCVLSEGFWFKQPLPPVLTSSSAADLERSRAREDDTPSMREGASSFAPTALHPRSASTLPGIPTDGEDVETPKGTLGKSSRVCAPPAIRRLIHTSAGRAMAIASAHPKLLVLSEAPTSKAVASGVNHNTHRTGGHVRLRSLQLAKSAFSTITSRYRHERGASVASRATVGGFEHRSQQAPASSSGPGKREDELIARSLLLARRASIAIDRHNHPSVATRASRGTRSLFDSLANSSQAISTTASESKTPAYAFHTRELALSSQGSMTSKGGGSPDYTIDFLSSQMLPQLRPDIKVGSSTTVKSESMSHHRRPSAPLGHQAQSMKMREFGHGGSRYAQRNFSLPNVFHGDGQNRSSSPEEEDPWVTIEVGDVNVASSPIQSITRMVRGEGMTSSYRSKTSTKNRSDVAWDQIEASERSNRRRPSSIQIDSSNQRATYPEPDIVISPPSAAAAASTEVRDSEAEDLTEEHEFEDSENEDDEHIQEAVFRSYQATQSRARIERSSPTSPHSDDPASAVGDQSSQLQDAPIRRSSHSSYRDSTGSNISATLLRRVYFANESFASTRSITSSRDSITSIGFRNLLETNSWHAREELSSSEEHSSFEVSRVRRSINGFNTARSSSGVLGGRDVNAPRLSSGSESEDSDSRPRKPVVRRPSVTTTATASQPTQRRISSILIPPIPDTITEDFDEDKKSNAGSTPRAVRTRVDSTTTTIRGGVTSGRQVSEPADIVHPAVVTSPSITTRSRARIAAMTRQDENTVPGSAPKSRQGAQETRGLRTPVRTRTMR</sequence>
<feature type="transmembrane region" description="Helical" evidence="2">
    <location>
        <begin position="185"/>
        <end position="205"/>
    </location>
</feature>
<feature type="transmembrane region" description="Helical" evidence="2">
    <location>
        <begin position="21"/>
        <end position="42"/>
    </location>
</feature>
<keyword evidence="4" id="KW-1185">Reference proteome</keyword>
<feature type="region of interest" description="Disordered" evidence="1">
    <location>
        <begin position="389"/>
        <end position="417"/>
    </location>
</feature>
<organism evidence="3 4">
    <name type="scientific">Microbotryum intermedium</name>
    <dbReference type="NCBI Taxonomy" id="269621"/>
    <lineage>
        <taxon>Eukaryota</taxon>
        <taxon>Fungi</taxon>
        <taxon>Dikarya</taxon>
        <taxon>Basidiomycota</taxon>
        <taxon>Pucciniomycotina</taxon>
        <taxon>Microbotryomycetes</taxon>
        <taxon>Microbotryales</taxon>
        <taxon>Microbotryaceae</taxon>
        <taxon>Microbotryum</taxon>
    </lineage>
</organism>
<feature type="transmembrane region" description="Helical" evidence="2">
    <location>
        <begin position="159"/>
        <end position="179"/>
    </location>
</feature>
<dbReference type="PROSITE" id="PS51257">
    <property type="entry name" value="PROKAR_LIPOPROTEIN"/>
    <property type="match status" value="1"/>
</dbReference>